<evidence type="ECO:0000313" key="1">
    <source>
        <dbReference type="EMBL" id="KDR50873.1"/>
    </source>
</evidence>
<gene>
    <name evidence="1" type="ORF">HMPREF1991_03055</name>
</gene>
<dbReference type="EMBL" id="JNGW01000134">
    <property type="protein sequence ID" value="KDR50873.1"/>
    <property type="molecule type" value="Genomic_DNA"/>
</dbReference>
<evidence type="ECO:0000313" key="2">
    <source>
        <dbReference type="Proteomes" id="UP000027442"/>
    </source>
</evidence>
<dbReference type="HOGENOM" id="CLU_3171626_0_0_10"/>
<reference evidence="1 2" key="1">
    <citation type="submission" date="2013-08" db="EMBL/GenBank/DDBJ databases">
        <authorList>
            <person name="Weinstock G."/>
            <person name="Sodergren E."/>
            <person name="Wylie T."/>
            <person name="Fulton L."/>
            <person name="Fulton R."/>
            <person name="Fronick C."/>
            <person name="O'Laughlin M."/>
            <person name="Godfrey J."/>
            <person name="Miner T."/>
            <person name="Herter B."/>
            <person name="Appelbaum E."/>
            <person name="Cordes M."/>
            <person name="Lek S."/>
            <person name="Wollam A."/>
            <person name="Pepin K.H."/>
            <person name="Palsikar V.B."/>
            <person name="Mitreva M."/>
            <person name="Wilson R.K."/>
        </authorList>
    </citation>
    <scope>NUCLEOTIDE SEQUENCE [LARGE SCALE GENOMIC DNA]</scope>
    <source>
        <strain evidence="1 2">ATCC 15930</strain>
    </source>
</reference>
<organism evidence="1 2">
    <name type="scientific">Hoylesella loescheii DSM 19665 = JCM 12249 = ATCC 15930</name>
    <dbReference type="NCBI Taxonomy" id="1122985"/>
    <lineage>
        <taxon>Bacteria</taxon>
        <taxon>Pseudomonadati</taxon>
        <taxon>Bacteroidota</taxon>
        <taxon>Bacteroidia</taxon>
        <taxon>Bacteroidales</taxon>
        <taxon>Prevotellaceae</taxon>
        <taxon>Hoylesella</taxon>
    </lineage>
</organism>
<dbReference type="Proteomes" id="UP000027442">
    <property type="component" value="Unassembled WGS sequence"/>
</dbReference>
<protein>
    <submittedName>
        <fullName evidence="1">Uncharacterized protein</fullName>
    </submittedName>
</protein>
<sequence length="47" mass="5721">MECFMFPSISVCFYFYGSNAFEVCKLLFSNLYVKRINQYKCRMPKWS</sequence>
<dbReference type="PATRIC" id="fig|1122985.7.peg.3160"/>
<comment type="caution">
    <text evidence="1">The sequence shown here is derived from an EMBL/GenBank/DDBJ whole genome shotgun (WGS) entry which is preliminary data.</text>
</comment>
<name>A0A069QDA6_HOYLO</name>
<proteinExistence type="predicted"/>
<accession>A0A069QDA6</accession>
<keyword evidence="2" id="KW-1185">Reference proteome</keyword>
<dbReference type="AlphaFoldDB" id="A0A069QDA6"/>